<protein>
    <submittedName>
        <fullName evidence="2">Uncharacterized protein</fullName>
    </submittedName>
</protein>
<gene>
    <name evidence="2" type="ORF">DPMN_082438</name>
</gene>
<reference evidence="2" key="1">
    <citation type="journal article" date="2019" name="bioRxiv">
        <title>The Genome of the Zebra Mussel, Dreissena polymorpha: A Resource for Invasive Species Research.</title>
        <authorList>
            <person name="McCartney M.A."/>
            <person name="Auch B."/>
            <person name="Kono T."/>
            <person name="Mallez S."/>
            <person name="Zhang Y."/>
            <person name="Obille A."/>
            <person name="Becker A."/>
            <person name="Abrahante J.E."/>
            <person name="Garbe J."/>
            <person name="Badalamenti J.P."/>
            <person name="Herman A."/>
            <person name="Mangelson H."/>
            <person name="Liachko I."/>
            <person name="Sullivan S."/>
            <person name="Sone E.D."/>
            <person name="Koren S."/>
            <person name="Silverstein K.A.T."/>
            <person name="Beckman K.B."/>
            <person name="Gohl D.M."/>
        </authorList>
    </citation>
    <scope>NUCLEOTIDE SEQUENCE</scope>
    <source>
        <strain evidence="2">Duluth1</strain>
        <tissue evidence="2">Whole animal</tissue>
    </source>
</reference>
<dbReference type="EMBL" id="JAIWYP010000016">
    <property type="protein sequence ID" value="KAH3694991.1"/>
    <property type="molecule type" value="Genomic_DNA"/>
</dbReference>
<comment type="caution">
    <text evidence="2">The sequence shown here is derived from an EMBL/GenBank/DDBJ whole genome shotgun (WGS) entry which is preliminary data.</text>
</comment>
<accession>A0A9D3YA21</accession>
<evidence type="ECO:0000313" key="3">
    <source>
        <dbReference type="Proteomes" id="UP000828390"/>
    </source>
</evidence>
<feature type="coiled-coil region" evidence="1">
    <location>
        <begin position="11"/>
        <end position="60"/>
    </location>
</feature>
<keyword evidence="1" id="KW-0175">Coiled coil</keyword>
<dbReference type="AlphaFoldDB" id="A0A9D3YA21"/>
<evidence type="ECO:0000313" key="2">
    <source>
        <dbReference type="EMBL" id="KAH3694991.1"/>
    </source>
</evidence>
<dbReference type="Proteomes" id="UP000828390">
    <property type="component" value="Unassembled WGS sequence"/>
</dbReference>
<name>A0A9D3YA21_DREPO</name>
<organism evidence="2 3">
    <name type="scientific">Dreissena polymorpha</name>
    <name type="common">Zebra mussel</name>
    <name type="synonym">Mytilus polymorpha</name>
    <dbReference type="NCBI Taxonomy" id="45954"/>
    <lineage>
        <taxon>Eukaryota</taxon>
        <taxon>Metazoa</taxon>
        <taxon>Spiralia</taxon>
        <taxon>Lophotrochozoa</taxon>
        <taxon>Mollusca</taxon>
        <taxon>Bivalvia</taxon>
        <taxon>Autobranchia</taxon>
        <taxon>Heteroconchia</taxon>
        <taxon>Euheterodonta</taxon>
        <taxon>Imparidentia</taxon>
        <taxon>Neoheterodontei</taxon>
        <taxon>Myida</taxon>
        <taxon>Dreissenoidea</taxon>
        <taxon>Dreissenidae</taxon>
        <taxon>Dreissena</taxon>
    </lineage>
</organism>
<dbReference type="SUPFAM" id="SSF58113">
    <property type="entry name" value="Apolipoprotein A-I"/>
    <property type="match status" value="1"/>
</dbReference>
<keyword evidence="3" id="KW-1185">Reference proteome</keyword>
<sequence length="188" mass="21490">MEDFHTLPAIIADIQKKLETAKDDTQEFRKELKDSYDKAYKEIKVLRQKINDILDELERKTILSLDNLLQTLNQSIQSDADTCSKTTDGLKKICNTINDIENIPNDLSFIAYHKTLEIVSHAQNLFKELTGTRRPLVIFNKNPSIDTTLSELSSLGSIEFVEKNLKKDNAMIIDCTLFILGRPTYVQP</sequence>
<evidence type="ECO:0000256" key="1">
    <source>
        <dbReference type="SAM" id="Coils"/>
    </source>
</evidence>
<proteinExistence type="predicted"/>
<reference evidence="2" key="2">
    <citation type="submission" date="2020-11" db="EMBL/GenBank/DDBJ databases">
        <authorList>
            <person name="McCartney M.A."/>
            <person name="Auch B."/>
            <person name="Kono T."/>
            <person name="Mallez S."/>
            <person name="Becker A."/>
            <person name="Gohl D.M."/>
            <person name="Silverstein K.A.T."/>
            <person name="Koren S."/>
            <person name="Bechman K.B."/>
            <person name="Herman A."/>
            <person name="Abrahante J.E."/>
            <person name="Garbe J."/>
        </authorList>
    </citation>
    <scope>NUCLEOTIDE SEQUENCE</scope>
    <source>
        <strain evidence="2">Duluth1</strain>
        <tissue evidence="2">Whole animal</tissue>
    </source>
</reference>